<evidence type="ECO:0000313" key="4">
    <source>
        <dbReference type="Proteomes" id="UP001143545"/>
    </source>
</evidence>
<dbReference type="Pfam" id="PF02517">
    <property type="entry name" value="Rce1-like"/>
    <property type="match status" value="1"/>
</dbReference>
<feature type="transmembrane region" description="Helical" evidence="1">
    <location>
        <begin position="46"/>
        <end position="67"/>
    </location>
</feature>
<proteinExistence type="predicted"/>
<evidence type="ECO:0000256" key="1">
    <source>
        <dbReference type="SAM" id="Phobius"/>
    </source>
</evidence>
<comment type="caution">
    <text evidence="3">The sequence shown here is derived from an EMBL/GenBank/DDBJ whole genome shotgun (WGS) entry which is preliminary data.</text>
</comment>
<feature type="transmembrane region" description="Helical" evidence="1">
    <location>
        <begin position="197"/>
        <end position="216"/>
    </location>
</feature>
<dbReference type="EMBL" id="BRVP01000018">
    <property type="protein sequence ID" value="GLB53479.1"/>
    <property type="molecule type" value="Genomic_DNA"/>
</dbReference>
<dbReference type="GO" id="GO:0080120">
    <property type="term" value="P:CAAX-box protein maturation"/>
    <property type="evidence" value="ECO:0007669"/>
    <property type="project" value="UniProtKB-ARBA"/>
</dbReference>
<feature type="transmembrane region" description="Helical" evidence="1">
    <location>
        <begin position="117"/>
        <end position="140"/>
    </location>
</feature>
<dbReference type="GO" id="GO:0004175">
    <property type="term" value="F:endopeptidase activity"/>
    <property type="evidence" value="ECO:0007669"/>
    <property type="project" value="UniProtKB-ARBA"/>
</dbReference>
<feature type="domain" description="CAAX prenyl protease 2/Lysostaphin resistance protein A-like" evidence="2">
    <location>
        <begin position="116"/>
        <end position="210"/>
    </location>
</feature>
<gene>
    <name evidence="3" type="ORF">NBRC110019_25200</name>
</gene>
<keyword evidence="1" id="KW-0812">Transmembrane</keyword>
<reference evidence="3" key="1">
    <citation type="submission" date="2022-07" db="EMBL/GenBank/DDBJ databases">
        <title>Taxonomy of Novel Oxalotrophic and Methylotrophic Bacteria.</title>
        <authorList>
            <person name="Sahin N."/>
            <person name="Tani A."/>
        </authorList>
    </citation>
    <scope>NUCLEOTIDE SEQUENCE</scope>
    <source>
        <strain evidence="3">AM327</strain>
    </source>
</reference>
<protein>
    <recommendedName>
        <fullName evidence="2">CAAX prenyl protease 2/Lysostaphin resistance protein A-like domain-containing protein</fullName>
    </recommendedName>
</protein>
<dbReference type="InterPro" id="IPR003675">
    <property type="entry name" value="Rce1/LyrA-like_dom"/>
</dbReference>
<feature type="transmembrane region" description="Helical" evidence="1">
    <location>
        <begin position="147"/>
        <end position="165"/>
    </location>
</feature>
<feature type="transmembrane region" description="Helical" evidence="1">
    <location>
        <begin position="171"/>
        <end position="190"/>
    </location>
</feature>
<feature type="transmembrane region" description="Helical" evidence="1">
    <location>
        <begin position="228"/>
        <end position="246"/>
    </location>
</feature>
<feature type="transmembrane region" description="Helical" evidence="1">
    <location>
        <begin position="12"/>
        <end position="34"/>
    </location>
</feature>
<dbReference type="AlphaFoldDB" id="A0A9W6EV76"/>
<keyword evidence="1" id="KW-1133">Transmembrane helix</keyword>
<dbReference type="RefSeq" id="WP_281755464.1">
    <property type="nucleotide sequence ID" value="NZ_BRVP01000018.1"/>
</dbReference>
<feature type="transmembrane region" description="Helical" evidence="1">
    <location>
        <begin position="87"/>
        <end position="105"/>
    </location>
</feature>
<evidence type="ECO:0000313" key="3">
    <source>
        <dbReference type="EMBL" id="GLB53479.1"/>
    </source>
</evidence>
<evidence type="ECO:0000259" key="2">
    <source>
        <dbReference type="Pfam" id="PF02517"/>
    </source>
</evidence>
<dbReference type="Proteomes" id="UP001143545">
    <property type="component" value="Unassembled WGS sequence"/>
</dbReference>
<organism evidence="3 4">
    <name type="scientific">Neptunitalea chrysea</name>
    <dbReference type="NCBI Taxonomy" id="1647581"/>
    <lineage>
        <taxon>Bacteria</taxon>
        <taxon>Pseudomonadati</taxon>
        <taxon>Bacteroidota</taxon>
        <taxon>Flavobacteriia</taxon>
        <taxon>Flavobacteriales</taxon>
        <taxon>Flavobacteriaceae</taxon>
        <taxon>Neptunitalea</taxon>
    </lineage>
</organism>
<keyword evidence="1" id="KW-0472">Membrane</keyword>
<accession>A0A9W6EV76</accession>
<name>A0A9W6EV76_9FLAO</name>
<sequence length="263" mass="29816">MKRPIMKNTYRIILIVAIAFIVYVTGFRTFFSAWKNSIDLTIGSMGVSHIICYVLMGIPLFTGTLLITKGKGFFTGIGLKSNAIKGILITLGFTLPMGIGSAIFFNFNNYVKLDTILIGAVAAAFFEELYFRGFLFGLIFKNTKIGFIPAIFLGAVLFAMGHLYQSNNMETLIGIFTMTFMGAILFAWLYCEWNYNLWVAIGMHFWMNLFWMLFSVSEDALGDTMANVFRFTTIALAIGFTVIYKLKKGKKLEINRYTIWMKK</sequence>
<keyword evidence="4" id="KW-1185">Reference proteome</keyword>